<dbReference type="GO" id="GO:0005509">
    <property type="term" value="F:calcium ion binding"/>
    <property type="evidence" value="ECO:0007669"/>
    <property type="project" value="InterPro"/>
</dbReference>
<evidence type="ECO:0000256" key="6">
    <source>
        <dbReference type="SAM" id="Phobius"/>
    </source>
</evidence>
<dbReference type="GO" id="GO:0004571">
    <property type="term" value="F:mannosyl-oligosaccharide 1,2-alpha-mannosidase activity"/>
    <property type="evidence" value="ECO:0007669"/>
    <property type="project" value="InterPro"/>
</dbReference>
<comment type="similarity">
    <text evidence="3">Belongs to the glycosyl hydrolase 47 family.</text>
</comment>
<evidence type="ECO:0000256" key="5">
    <source>
        <dbReference type="ARBA" id="ARBA00023157"/>
    </source>
</evidence>
<dbReference type="Gene3D" id="1.50.10.10">
    <property type="match status" value="1"/>
</dbReference>
<sequence>MSRACWLCTKEGTCLIKQPGDTYDDFASSKPDNECHYVVFDLDLNNFYDCGSSGVVAHFGASWCVMSLSMNYKFEEMAQTHLEVLFLYMDADDVQEMVLFILFAVSISFIHSTLYQSKASMNICSRQMWETSMEGQLSLTKKTTPSNYYYICEKNGGSLSDKMDELACFAPDMLALGASGYGPEKSEQIMNMAKELARTFYNFYQTTPTKLAGENYFFHAG</sequence>
<name>A0A804Q6A8_MAIZE</name>
<dbReference type="PANTHER" id="PTHR11742:SF6">
    <property type="entry name" value="MANNOSYL-OLIGOSACCHARIDE ALPHA-1,2-MANNOSIDASE IA-RELATED"/>
    <property type="match status" value="1"/>
</dbReference>
<keyword evidence="6" id="KW-0812">Transmembrane</keyword>
<dbReference type="Pfam" id="PF01532">
    <property type="entry name" value="Glyco_hydro_47"/>
    <property type="match status" value="1"/>
</dbReference>
<evidence type="ECO:0000313" key="7">
    <source>
        <dbReference type="EnsemblPlants" id="Zm00001eb301940_P001"/>
    </source>
</evidence>
<comment type="cofactor">
    <cofactor evidence="1">
        <name>Ca(2+)</name>
        <dbReference type="ChEBI" id="CHEBI:29108"/>
    </cofactor>
</comment>
<dbReference type="InterPro" id="IPR012341">
    <property type="entry name" value="6hp_glycosidase-like_sf"/>
</dbReference>
<dbReference type="InParanoid" id="A0A804Q6A8"/>
<evidence type="ECO:0000313" key="8">
    <source>
        <dbReference type="Proteomes" id="UP000007305"/>
    </source>
</evidence>
<protein>
    <submittedName>
        <fullName evidence="7">Uncharacterized protein</fullName>
    </submittedName>
</protein>
<keyword evidence="6" id="KW-0472">Membrane</keyword>
<dbReference type="SUPFAM" id="SSF48225">
    <property type="entry name" value="Seven-hairpin glycosidases"/>
    <property type="match status" value="1"/>
</dbReference>
<evidence type="ECO:0000256" key="4">
    <source>
        <dbReference type="ARBA" id="ARBA00022801"/>
    </source>
</evidence>
<reference evidence="7" key="2">
    <citation type="submission" date="2019-07" db="EMBL/GenBank/DDBJ databases">
        <authorList>
            <person name="Seetharam A."/>
            <person name="Woodhouse M."/>
            <person name="Cannon E."/>
        </authorList>
    </citation>
    <scope>NUCLEOTIDE SEQUENCE [LARGE SCALE GENOMIC DNA]</scope>
    <source>
        <strain evidence="7">cv. B73</strain>
    </source>
</reference>
<keyword evidence="5" id="KW-1015">Disulfide bond</keyword>
<dbReference type="AlphaFoldDB" id="A0A804Q6A8"/>
<evidence type="ECO:0000256" key="1">
    <source>
        <dbReference type="ARBA" id="ARBA00001913"/>
    </source>
</evidence>
<dbReference type="GO" id="GO:0016020">
    <property type="term" value="C:membrane"/>
    <property type="evidence" value="ECO:0007669"/>
    <property type="project" value="InterPro"/>
</dbReference>
<dbReference type="PANTHER" id="PTHR11742">
    <property type="entry name" value="MANNOSYL-OLIGOSACCHARIDE ALPHA-1,2-MANNOSIDASE-RELATED"/>
    <property type="match status" value="1"/>
</dbReference>
<proteinExistence type="inferred from homology"/>
<dbReference type="Gramene" id="Zm00001eb301940_T001">
    <property type="protein sequence ID" value="Zm00001eb301940_P001"/>
    <property type="gene ID" value="Zm00001eb301940"/>
</dbReference>
<feature type="transmembrane region" description="Helical" evidence="6">
    <location>
        <begin position="97"/>
        <end position="115"/>
    </location>
</feature>
<comment type="pathway">
    <text evidence="2">Protein modification; protein glycosylation.</text>
</comment>
<dbReference type="EnsemblPlants" id="Zm00001eb301940_T001">
    <property type="protein sequence ID" value="Zm00001eb301940_P001"/>
    <property type="gene ID" value="Zm00001eb301940"/>
</dbReference>
<dbReference type="Proteomes" id="UP000007305">
    <property type="component" value="Chromosome 7"/>
</dbReference>
<organism evidence="7 8">
    <name type="scientific">Zea mays</name>
    <name type="common">Maize</name>
    <dbReference type="NCBI Taxonomy" id="4577"/>
    <lineage>
        <taxon>Eukaryota</taxon>
        <taxon>Viridiplantae</taxon>
        <taxon>Streptophyta</taxon>
        <taxon>Embryophyta</taxon>
        <taxon>Tracheophyta</taxon>
        <taxon>Spermatophyta</taxon>
        <taxon>Magnoliopsida</taxon>
        <taxon>Liliopsida</taxon>
        <taxon>Poales</taxon>
        <taxon>Poaceae</taxon>
        <taxon>PACMAD clade</taxon>
        <taxon>Panicoideae</taxon>
        <taxon>Andropogonodae</taxon>
        <taxon>Andropogoneae</taxon>
        <taxon>Tripsacinae</taxon>
        <taxon>Zea</taxon>
    </lineage>
</organism>
<reference evidence="8" key="1">
    <citation type="submission" date="2015-12" db="EMBL/GenBank/DDBJ databases">
        <title>Update maize B73 reference genome by single molecule sequencing technologies.</title>
        <authorList>
            <consortium name="Maize Genome Sequencing Project"/>
            <person name="Ware D."/>
        </authorList>
    </citation>
    <scope>NUCLEOTIDE SEQUENCE [LARGE SCALE GENOMIC DNA]</scope>
    <source>
        <strain evidence="8">cv. B73</strain>
    </source>
</reference>
<evidence type="ECO:0000256" key="2">
    <source>
        <dbReference type="ARBA" id="ARBA00004922"/>
    </source>
</evidence>
<dbReference type="GO" id="GO:0005975">
    <property type="term" value="P:carbohydrate metabolic process"/>
    <property type="evidence" value="ECO:0007669"/>
    <property type="project" value="InterPro"/>
</dbReference>
<dbReference type="CDD" id="cd02947">
    <property type="entry name" value="TRX_family"/>
    <property type="match status" value="1"/>
</dbReference>
<dbReference type="InterPro" id="IPR001382">
    <property type="entry name" value="Glyco_hydro_47"/>
</dbReference>
<keyword evidence="4" id="KW-0378">Hydrolase</keyword>
<dbReference type="GO" id="GO:0012505">
    <property type="term" value="C:endomembrane system"/>
    <property type="evidence" value="ECO:0007669"/>
    <property type="project" value="UniProtKB-ARBA"/>
</dbReference>
<dbReference type="InterPro" id="IPR036026">
    <property type="entry name" value="Seven-hairpin_glycosidases"/>
</dbReference>
<keyword evidence="6" id="KW-1133">Transmembrane helix</keyword>
<reference evidence="7" key="3">
    <citation type="submission" date="2021-05" db="UniProtKB">
        <authorList>
            <consortium name="EnsemblPlants"/>
        </authorList>
    </citation>
    <scope>IDENTIFICATION</scope>
    <source>
        <strain evidence="7">cv. B73</strain>
    </source>
</reference>
<evidence type="ECO:0000256" key="3">
    <source>
        <dbReference type="ARBA" id="ARBA00007658"/>
    </source>
</evidence>
<dbReference type="InterPro" id="IPR050749">
    <property type="entry name" value="Glycosyl_Hydrolase_47"/>
</dbReference>
<accession>A0A804Q6A8</accession>
<keyword evidence="8" id="KW-1185">Reference proteome</keyword>